<dbReference type="PANTHER" id="PTHR46623">
    <property type="entry name" value="CARBOXYMETHYLENEBUTENOLIDASE-RELATED"/>
    <property type="match status" value="1"/>
</dbReference>
<dbReference type="InterPro" id="IPR051049">
    <property type="entry name" value="Dienelactone_hydrolase-like"/>
</dbReference>
<dbReference type="AlphaFoldDB" id="A0A6J4K4Z3"/>
<evidence type="ECO:0000313" key="3">
    <source>
        <dbReference type="EMBL" id="CAA9295798.1"/>
    </source>
</evidence>
<dbReference type="Gene3D" id="3.40.50.1820">
    <property type="entry name" value="alpha/beta hydrolase"/>
    <property type="match status" value="1"/>
</dbReference>
<sequence>MPPLATARRATAVAATLLVVAAACRTQPAPKGADDEHAGMDHGTSAAGTAPAGDDRSLPPDAESAAARLAASPRHGEYAMIATGPGATDSIRAWVVYPERKTKAPVVVVVHEIFGLSTWIRGVADQLAADGFIAVAPDLLTGKVDPDAPDSVKVAAIRTLDQAAALRGIEAAGRYGMSLPAATQKFGVVGFCWGGSASFSTAAAVPSLGAAVAYYGAAPVARVQMANTKAPVLALYGENDARVNATIPAADSVLKQAGVKFERETYTGAGHGFLRQQSGQNGANGVAARAAWPRTIKWFRDNLGA</sequence>
<reference evidence="3" key="1">
    <citation type="submission" date="2020-02" db="EMBL/GenBank/DDBJ databases">
        <authorList>
            <person name="Meier V. D."/>
        </authorList>
    </citation>
    <scope>NUCLEOTIDE SEQUENCE</scope>
    <source>
        <strain evidence="3">AVDCRST_MAG11</strain>
    </source>
</reference>
<name>A0A6J4K4Z3_9BACT</name>
<dbReference type="InterPro" id="IPR029058">
    <property type="entry name" value="AB_hydrolase_fold"/>
</dbReference>
<dbReference type="GO" id="GO:0016787">
    <property type="term" value="F:hydrolase activity"/>
    <property type="evidence" value="ECO:0007669"/>
    <property type="project" value="UniProtKB-KW"/>
</dbReference>
<keyword evidence="3" id="KW-0378">Hydrolase</keyword>
<dbReference type="EMBL" id="CADCTU010000105">
    <property type="protein sequence ID" value="CAA9295798.1"/>
    <property type="molecule type" value="Genomic_DNA"/>
</dbReference>
<dbReference type="Pfam" id="PF01738">
    <property type="entry name" value="DLH"/>
    <property type="match status" value="1"/>
</dbReference>
<evidence type="ECO:0000259" key="2">
    <source>
        <dbReference type="Pfam" id="PF01738"/>
    </source>
</evidence>
<evidence type="ECO:0000256" key="1">
    <source>
        <dbReference type="SAM" id="MobiDB-lite"/>
    </source>
</evidence>
<dbReference type="InterPro" id="IPR002925">
    <property type="entry name" value="Dienelactn_hydro"/>
</dbReference>
<organism evidence="3">
    <name type="scientific">uncultured Gemmatimonadaceae bacterium</name>
    <dbReference type="NCBI Taxonomy" id="246130"/>
    <lineage>
        <taxon>Bacteria</taxon>
        <taxon>Pseudomonadati</taxon>
        <taxon>Gemmatimonadota</taxon>
        <taxon>Gemmatimonadia</taxon>
        <taxon>Gemmatimonadales</taxon>
        <taxon>Gemmatimonadaceae</taxon>
        <taxon>environmental samples</taxon>
    </lineage>
</organism>
<accession>A0A6J4K4Z3</accession>
<dbReference type="SUPFAM" id="SSF53474">
    <property type="entry name" value="alpha/beta-Hydrolases"/>
    <property type="match status" value="1"/>
</dbReference>
<protein>
    <submittedName>
        <fullName evidence="3">Dienelactone hydrolase family</fullName>
    </submittedName>
</protein>
<dbReference type="PANTHER" id="PTHR46623:SF7">
    <property type="entry name" value="CARBOXYMETHYLENEBUTENOLIDASE"/>
    <property type="match status" value="1"/>
</dbReference>
<feature type="domain" description="Dienelactone hydrolase" evidence="2">
    <location>
        <begin position="91"/>
        <end position="301"/>
    </location>
</feature>
<proteinExistence type="predicted"/>
<gene>
    <name evidence="3" type="ORF">AVDCRST_MAG11-473</name>
</gene>
<feature type="region of interest" description="Disordered" evidence="1">
    <location>
        <begin position="28"/>
        <end position="70"/>
    </location>
</feature>